<feature type="transmembrane region" description="Helical" evidence="1">
    <location>
        <begin position="20"/>
        <end position="40"/>
    </location>
</feature>
<evidence type="ECO:0000313" key="4">
    <source>
        <dbReference type="Proteomes" id="UP000034531"/>
    </source>
</evidence>
<evidence type="ECO:0000256" key="1">
    <source>
        <dbReference type="SAM" id="Phobius"/>
    </source>
</evidence>
<dbReference type="AlphaFoldDB" id="A0A0G0RIH5"/>
<sequence length="285" mass="33857">MTLRKYIEEEPLRAYKVYKIFVIGLLFLFVIILSFLLNLVFKPLIIKIPSLVAVLIVSYFSYNLLMINPKAKIKKIFHFFYNSELDLYEVQWLSKDFEKFLGPDFEILYEIYNDYFSLRDRFSSEYAPNLSDYSCMVLPLAKAYEGVLKKILVRAGFINEADLQENPDISISRYFNPVGNNAIFRALKDQARDKTIPHVIYSTYQECRNLILHYDPYRDNRLKTIEDAEFYERRISDAIKKAYETFQKVEAKPEVETVKVKMMREKRKSRLIRPKISFRENETTG</sequence>
<evidence type="ECO:0000313" key="3">
    <source>
        <dbReference type="EMBL" id="KKR49646.1"/>
    </source>
</evidence>
<protein>
    <recommendedName>
        <fullName evidence="2">Bacterial toxin RNase RnlA/LsoA DBD domain-containing protein</fullName>
    </recommendedName>
</protein>
<gene>
    <name evidence="3" type="ORF">UT84_C0022G0009</name>
</gene>
<name>A0A0G0RIH5_9BACT</name>
<reference evidence="3 4" key="1">
    <citation type="journal article" date="2015" name="Nature">
        <title>rRNA introns, odd ribosomes, and small enigmatic genomes across a large radiation of phyla.</title>
        <authorList>
            <person name="Brown C.T."/>
            <person name="Hug L.A."/>
            <person name="Thomas B.C."/>
            <person name="Sharon I."/>
            <person name="Castelle C.J."/>
            <person name="Singh A."/>
            <person name="Wilkins M.J."/>
            <person name="Williams K.H."/>
            <person name="Banfield J.F."/>
        </authorList>
    </citation>
    <scope>NUCLEOTIDE SEQUENCE [LARGE SCALE GENOMIC DNA]</scope>
</reference>
<keyword evidence="1" id="KW-0472">Membrane</keyword>
<accession>A0A0G0RIH5</accession>
<dbReference type="EMBL" id="LBYI01000022">
    <property type="protein sequence ID" value="KKR49646.1"/>
    <property type="molecule type" value="Genomic_DNA"/>
</dbReference>
<keyword evidence="1" id="KW-0812">Transmembrane</keyword>
<feature type="transmembrane region" description="Helical" evidence="1">
    <location>
        <begin position="46"/>
        <end position="65"/>
    </location>
</feature>
<comment type="caution">
    <text evidence="3">The sequence shown here is derived from an EMBL/GenBank/DDBJ whole genome shotgun (WGS) entry which is preliminary data.</text>
</comment>
<evidence type="ECO:0000259" key="2">
    <source>
        <dbReference type="Pfam" id="PF19034"/>
    </source>
</evidence>
<keyword evidence="1" id="KW-1133">Transmembrane helix</keyword>
<dbReference type="Pfam" id="PF19034">
    <property type="entry name" value="RnlA-toxin_DBD"/>
    <property type="match status" value="1"/>
</dbReference>
<organism evidence="3 4">
    <name type="scientific">Candidatus Curtissbacteria bacterium GW2011_GWA1_40_16</name>
    <dbReference type="NCBI Taxonomy" id="1618405"/>
    <lineage>
        <taxon>Bacteria</taxon>
        <taxon>Candidatus Curtissiibacteriota</taxon>
    </lineage>
</organism>
<dbReference type="InterPro" id="IPR043994">
    <property type="entry name" value="RnlA/LsoA-toxin_DBD"/>
</dbReference>
<dbReference type="Proteomes" id="UP000034531">
    <property type="component" value="Unassembled WGS sequence"/>
</dbReference>
<feature type="domain" description="Bacterial toxin RNase RnlA/LsoA DBD" evidence="2">
    <location>
        <begin position="96"/>
        <end position="208"/>
    </location>
</feature>
<proteinExistence type="predicted"/>